<dbReference type="SUPFAM" id="SSF49503">
    <property type="entry name" value="Cupredoxins"/>
    <property type="match status" value="1"/>
</dbReference>
<feature type="domain" description="Cytochrome oxidase subunit II copper A binding" evidence="8">
    <location>
        <begin position="8"/>
        <end position="114"/>
    </location>
</feature>
<proteinExistence type="inferred from homology"/>
<keyword evidence="6" id="KW-0186">Copper</keyword>
<dbReference type="Gene3D" id="2.60.40.420">
    <property type="entry name" value="Cupredoxins - blue copper proteins"/>
    <property type="match status" value="1"/>
</dbReference>
<dbReference type="InterPro" id="IPR045187">
    <property type="entry name" value="CcO_II"/>
</dbReference>
<name>T0YXC2_9ZZZZ</name>
<keyword evidence="4" id="KW-0479">Metal-binding</keyword>
<keyword evidence="3" id="KW-0813">Transport</keyword>
<dbReference type="GO" id="GO:0016491">
    <property type="term" value="F:oxidoreductase activity"/>
    <property type="evidence" value="ECO:0007669"/>
    <property type="project" value="UniProtKB-KW"/>
</dbReference>
<dbReference type="InterPro" id="IPR002429">
    <property type="entry name" value="CcO_II-like_C"/>
</dbReference>
<gene>
    <name evidence="9" type="ORF">B1A_16501</name>
</gene>
<evidence type="ECO:0000256" key="5">
    <source>
        <dbReference type="ARBA" id="ARBA00022982"/>
    </source>
</evidence>
<keyword evidence="9" id="KW-0560">Oxidoreductase</keyword>
<dbReference type="Pfam" id="PF00116">
    <property type="entry name" value="COX2"/>
    <property type="match status" value="1"/>
</dbReference>
<evidence type="ECO:0000256" key="3">
    <source>
        <dbReference type="ARBA" id="ARBA00022448"/>
    </source>
</evidence>
<evidence type="ECO:0000259" key="8">
    <source>
        <dbReference type="PROSITE" id="PS50857"/>
    </source>
</evidence>
<dbReference type="InterPro" id="IPR001505">
    <property type="entry name" value="Copper_CuA"/>
</dbReference>
<evidence type="ECO:0000313" key="9">
    <source>
        <dbReference type="EMBL" id="EQD40281.1"/>
    </source>
</evidence>
<comment type="caution">
    <text evidence="9">The sequence shown here is derived from an EMBL/GenBank/DDBJ whole genome shotgun (WGS) entry which is preliminary data.</text>
</comment>
<organism evidence="9">
    <name type="scientific">mine drainage metagenome</name>
    <dbReference type="NCBI Taxonomy" id="410659"/>
    <lineage>
        <taxon>unclassified sequences</taxon>
        <taxon>metagenomes</taxon>
        <taxon>ecological metagenomes</taxon>
    </lineage>
</organism>
<dbReference type="PANTHER" id="PTHR22888:SF9">
    <property type="entry name" value="CYTOCHROME C OXIDASE SUBUNIT 2"/>
    <property type="match status" value="1"/>
</dbReference>
<evidence type="ECO:0000256" key="1">
    <source>
        <dbReference type="ARBA" id="ARBA00004370"/>
    </source>
</evidence>
<sequence>KEIPNEKLPGTLIQVTGVQWSWAFDINGVKSVDNFTLTVNQTYTMVVDSLPVGAGQPVIHDLLIPQFGIQVYAVPGQNNTITFTPVKTGTYIFECVEYCGYDHYLMRGYFSVVK</sequence>
<dbReference type="CDD" id="cd13842">
    <property type="entry name" value="CuRO_HCO_II_like"/>
    <property type="match status" value="1"/>
</dbReference>
<evidence type="ECO:0000256" key="6">
    <source>
        <dbReference type="ARBA" id="ARBA00023008"/>
    </source>
</evidence>
<dbReference type="InterPro" id="IPR008972">
    <property type="entry name" value="Cupredoxin"/>
</dbReference>
<dbReference type="EC" id="1.9.3.1" evidence="9"/>
<reference evidence="9" key="2">
    <citation type="journal article" date="2014" name="ISME J.">
        <title>Microbial stratification in low pH oxic and suboxic macroscopic growths along an acid mine drainage.</title>
        <authorList>
            <person name="Mendez-Garcia C."/>
            <person name="Mesa V."/>
            <person name="Sprenger R.R."/>
            <person name="Richter M."/>
            <person name="Diez M.S."/>
            <person name="Solano J."/>
            <person name="Bargiela R."/>
            <person name="Golyshina O.V."/>
            <person name="Manteca A."/>
            <person name="Ramos J.L."/>
            <person name="Gallego J.R."/>
            <person name="Llorente I."/>
            <person name="Martins Dos Santos V.A."/>
            <person name="Jensen O.N."/>
            <person name="Pelaez A.I."/>
            <person name="Sanchez J."/>
            <person name="Ferrer M."/>
        </authorList>
    </citation>
    <scope>NUCLEOTIDE SEQUENCE</scope>
</reference>
<evidence type="ECO:0000256" key="2">
    <source>
        <dbReference type="ARBA" id="ARBA00007866"/>
    </source>
</evidence>
<dbReference type="PROSITE" id="PS00078">
    <property type="entry name" value="COX2"/>
    <property type="match status" value="1"/>
</dbReference>
<evidence type="ECO:0000256" key="4">
    <source>
        <dbReference type="ARBA" id="ARBA00022723"/>
    </source>
</evidence>
<dbReference type="GO" id="GO:0005507">
    <property type="term" value="F:copper ion binding"/>
    <property type="evidence" value="ECO:0007669"/>
    <property type="project" value="InterPro"/>
</dbReference>
<dbReference type="GO" id="GO:0004129">
    <property type="term" value="F:cytochrome-c oxidase activity"/>
    <property type="evidence" value="ECO:0007669"/>
    <property type="project" value="InterPro"/>
</dbReference>
<protein>
    <submittedName>
        <fullName evidence="9">Cytochrome c oxidase subunit II</fullName>
        <ecNumber evidence="9">1.9.3.1</ecNumber>
    </submittedName>
</protein>
<dbReference type="AlphaFoldDB" id="T0YXC2"/>
<keyword evidence="7" id="KW-0472">Membrane</keyword>
<keyword evidence="5" id="KW-0249">Electron transport</keyword>
<dbReference type="GO" id="GO:0016020">
    <property type="term" value="C:membrane"/>
    <property type="evidence" value="ECO:0007669"/>
    <property type="project" value="UniProtKB-SubCell"/>
</dbReference>
<dbReference type="GO" id="GO:0042773">
    <property type="term" value="P:ATP synthesis coupled electron transport"/>
    <property type="evidence" value="ECO:0007669"/>
    <property type="project" value="TreeGrafter"/>
</dbReference>
<comment type="subcellular location">
    <subcellularLocation>
        <location evidence="1">Membrane</location>
    </subcellularLocation>
</comment>
<comment type="similarity">
    <text evidence="2">Belongs to the cytochrome c oxidase subunit 2 family.</text>
</comment>
<evidence type="ECO:0000256" key="7">
    <source>
        <dbReference type="ARBA" id="ARBA00023136"/>
    </source>
</evidence>
<accession>T0YXC2</accession>
<dbReference type="EMBL" id="AUZX01012132">
    <property type="protein sequence ID" value="EQD40281.1"/>
    <property type="molecule type" value="Genomic_DNA"/>
</dbReference>
<feature type="non-terminal residue" evidence="9">
    <location>
        <position position="1"/>
    </location>
</feature>
<dbReference type="PROSITE" id="PS50857">
    <property type="entry name" value="COX2_CUA"/>
    <property type="match status" value="1"/>
</dbReference>
<dbReference type="PANTHER" id="PTHR22888">
    <property type="entry name" value="CYTOCHROME C OXIDASE, SUBUNIT II"/>
    <property type="match status" value="1"/>
</dbReference>
<reference evidence="9" key="1">
    <citation type="submission" date="2013-08" db="EMBL/GenBank/DDBJ databases">
        <authorList>
            <person name="Mendez C."/>
            <person name="Richter M."/>
            <person name="Ferrer M."/>
            <person name="Sanchez J."/>
        </authorList>
    </citation>
    <scope>NUCLEOTIDE SEQUENCE</scope>
</reference>